<name>A0A8T3BLD5_DENNO</name>
<proteinExistence type="predicted"/>
<evidence type="ECO:0000313" key="1">
    <source>
        <dbReference type="EMBL" id="KAI0513885.1"/>
    </source>
</evidence>
<dbReference type="EMBL" id="JAGYWB010000008">
    <property type="protein sequence ID" value="KAI0513885.1"/>
    <property type="molecule type" value="Genomic_DNA"/>
</dbReference>
<dbReference type="Proteomes" id="UP000829196">
    <property type="component" value="Unassembled WGS sequence"/>
</dbReference>
<accession>A0A8T3BLD5</accession>
<dbReference type="OrthoDB" id="10361600at2759"/>
<reference evidence="1" key="1">
    <citation type="journal article" date="2022" name="Front. Genet.">
        <title>Chromosome-Scale Assembly of the Dendrobium nobile Genome Provides Insights Into the Molecular Mechanism of the Biosynthesis of the Medicinal Active Ingredient of Dendrobium.</title>
        <authorList>
            <person name="Xu Q."/>
            <person name="Niu S.-C."/>
            <person name="Li K.-L."/>
            <person name="Zheng P.-J."/>
            <person name="Zhang X.-J."/>
            <person name="Jia Y."/>
            <person name="Liu Y."/>
            <person name="Niu Y.-X."/>
            <person name="Yu L.-H."/>
            <person name="Chen D.-F."/>
            <person name="Zhang G.-Q."/>
        </authorList>
    </citation>
    <scope>NUCLEOTIDE SEQUENCE</scope>
    <source>
        <tissue evidence="1">Leaf</tissue>
    </source>
</reference>
<organism evidence="1 2">
    <name type="scientific">Dendrobium nobile</name>
    <name type="common">Orchid</name>
    <dbReference type="NCBI Taxonomy" id="94219"/>
    <lineage>
        <taxon>Eukaryota</taxon>
        <taxon>Viridiplantae</taxon>
        <taxon>Streptophyta</taxon>
        <taxon>Embryophyta</taxon>
        <taxon>Tracheophyta</taxon>
        <taxon>Spermatophyta</taxon>
        <taxon>Magnoliopsida</taxon>
        <taxon>Liliopsida</taxon>
        <taxon>Asparagales</taxon>
        <taxon>Orchidaceae</taxon>
        <taxon>Epidendroideae</taxon>
        <taxon>Malaxideae</taxon>
        <taxon>Dendrobiinae</taxon>
        <taxon>Dendrobium</taxon>
    </lineage>
</organism>
<comment type="caution">
    <text evidence="1">The sequence shown here is derived from an EMBL/GenBank/DDBJ whole genome shotgun (WGS) entry which is preliminary data.</text>
</comment>
<protein>
    <submittedName>
        <fullName evidence="1">Uncharacterized protein</fullName>
    </submittedName>
</protein>
<dbReference type="AlphaFoldDB" id="A0A8T3BLD5"/>
<evidence type="ECO:0000313" key="2">
    <source>
        <dbReference type="Proteomes" id="UP000829196"/>
    </source>
</evidence>
<sequence>MRKRSDGSEPVTIYSASLRSRKKFLFYGPIALMLQYSSPLSFSISRGLSTIACRPSLASDPRRVNFVSVGGGL</sequence>
<gene>
    <name evidence="1" type="ORF">KFK09_009917</name>
</gene>
<keyword evidence="2" id="KW-1185">Reference proteome</keyword>